<proteinExistence type="predicted"/>
<organism evidence="2 3">
    <name type="scientific">Sporothrix schenckii 1099-18</name>
    <dbReference type="NCBI Taxonomy" id="1397361"/>
    <lineage>
        <taxon>Eukaryota</taxon>
        <taxon>Fungi</taxon>
        <taxon>Dikarya</taxon>
        <taxon>Ascomycota</taxon>
        <taxon>Pezizomycotina</taxon>
        <taxon>Sordariomycetes</taxon>
        <taxon>Sordariomycetidae</taxon>
        <taxon>Ophiostomatales</taxon>
        <taxon>Ophiostomataceae</taxon>
        <taxon>Sporothrix</taxon>
    </lineage>
</organism>
<sequence>MSMSMVDGPGRTAVAHVHVQKQGGHTGDDKPSMHPGKTMQDTADDKQQWPAYNVGSFYAGDGGMAVSCRAGVPRRSLCAAVKGMSEGGEHPQTTSLGTGETSQDMYHSQREVTVAAIWGKSAW</sequence>
<reference evidence="2 3" key="1">
    <citation type="journal article" date="2014" name="BMC Genomics">
        <title>Comparative genomics of the major fungal agents of human and animal Sporotrichosis: Sporothrix schenckii and Sporothrix brasiliensis.</title>
        <authorList>
            <person name="Teixeira M.M."/>
            <person name="de Almeida L.G."/>
            <person name="Kubitschek-Barreira P."/>
            <person name="Alves F.L."/>
            <person name="Kioshima E.S."/>
            <person name="Abadio A.K."/>
            <person name="Fernandes L."/>
            <person name="Derengowski L.S."/>
            <person name="Ferreira K.S."/>
            <person name="Souza R.C."/>
            <person name="Ruiz J.C."/>
            <person name="de Andrade N.C."/>
            <person name="Paes H.C."/>
            <person name="Nicola A.M."/>
            <person name="Albuquerque P."/>
            <person name="Gerber A.L."/>
            <person name="Martins V.P."/>
            <person name="Peconick L.D."/>
            <person name="Neto A.V."/>
            <person name="Chaucanez C.B."/>
            <person name="Silva P.A."/>
            <person name="Cunha O.L."/>
            <person name="de Oliveira F.F."/>
            <person name="dos Santos T.C."/>
            <person name="Barros A.L."/>
            <person name="Soares M.A."/>
            <person name="de Oliveira L.M."/>
            <person name="Marini M.M."/>
            <person name="Villalobos-Duno H."/>
            <person name="Cunha M.M."/>
            <person name="de Hoog S."/>
            <person name="da Silveira J.F."/>
            <person name="Henrissat B."/>
            <person name="Nino-Vega G.A."/>
            <person name="Cisalpino P.S."/>
            <person name="Mora-Montes H.M."/>
            <person name="Almeida S.R."/>
            <person name="Stajich J.E."/>
            <person name="Lopes-Bezerra L.M."/>
            <person name="Vasconcelos A.T."/>
            <person name="Felipe M.S."/>
        </authorList>
    </citation>
    <scope>NUCLEOTIDE SEQUENCE [LARGE SCALE GENOMIC DNA]</scope>
    <source>
        <strain evidence="2 3">1099-18</strain>
    </source>
</reference>
<dbReference type="GeneID" id="27672155"/>
<dbReference type="Proteomes" id="UP000033710">
    <property type="component" value="Unassembled WGS sequence"/>
</dbReference>
<dbReference type="KEGG" id="ssck:SPSK_10484"/>
<dbReference type="VEuPathDB" id="FungiDB:SPSK_10484"/>
<name>A0A0F2MAK9_SPOSC</name>
<comment type="caution">
    <text evidence="2">The sequence shown here is derived from an EMBL/GenBank/DDBJ whole genome shotgun (WGS) entry which is preliminary data.</text>
</comment>
<feature type="compositionally biased region" description="Polar residues" evidence="1">
    <location>
        <begin position="91"/>
        <end position="106"/>
    </location>
</feature>
<dbReference type="AlphaFoldDB" id="A0A0F2MAK9"/>
<accession>A0A0F2MAK9</accession>
<evidence type="ECO:0000313" key="3">
    <source>
        <dbReference type="Proteomes" id="UP000033710"/>
    </source>
</evidence>
<feature type="region of interest" description="Disordered" evidence="1">
    <location>
        <begin position="19"/>
        <end position="46"/>
    </location>
</feature>
<gene>
    <name evidence="2" type="ORF">SPSK_10484</name>
</gene>
<reference evidence="2 3" key="2">
    <citation type="journal article" date="2015" name="Eukaryot. Cell">
        <title>Asexual propagation of a virulent clone complex in a human and feline outbreak of sporotrichosis.</title>
        <authorList>
            <person name="Teixeira Mde M."/>
            <person name="Rodrigues A.M."/>
            <person name="Tsui C.K."/>
            <person name="de Almeida L.G."/>
            <person name="Van Diepeningen A.D."/>
            <person name="van den Ende B.G."/>
            <person name="Fernandes G.F."/>
            <person name="Kano R."/>
            <person name="Hamelin R.C."/>
            <person name="Lopes-Bezerra L.M."/>
            <person name="Vasconcelos A.T."/>
            <person name="de Hoog S."/>
            <person name="de Camargo Z.P."/>
            <person name="Felipe M.S."/>
        </authorList>
    </citation>
    <scope>NUCLEOTIDE SEQUENCE [LARGE SCALE GENOMIC DNA]</scope>
    <source>
        <strain evidence="2 3">1099-18</strain>
    </source>
</reference>
<protein>
    <submittedName>
        <fullName evidence="2">Uncharacterized protein</fullName>
    </submittedName>
</protein>
<evidence type="ECO:0000256" key="1">
    <source>
        <dbReference type="SAM" id="MobiDB-lite"/>
    </source>
</evidence>
<dbReference type="RefSeq" id="XP_016589409.1">
    <property type="nucleotide sequence ID" value="XM_016736878.1"/>
</dbReference>
<feature type="region of interest" description="Disordered" evidence="1">
    <location>
        <begin position="83"/>
        <end position="106"/>
    </location>
</feature>
<evidence type="ECO:0000313" key="2">
    <source>
        <dbReference type="EMBL" id="KJR86733.1"/>
    </source>
</evidence>
<dbReference type="EMBL" id="AXCR01000006">
    <property type="protein sequence ID" value="KJR86733.1"/>
    <property type="molecule type" value="Genomic_DNA"/>
</dbReference>